<dbReference type="CDD" id="cd07067">
    <property type="entry name" value="HP_PGM_like"/>
    <property type="match status" value="1"/>
</dbReference>
<dbReference type="AlphaFoldDB" id="A0A2P4UGS4"/>
<feature type="binding site" evidence="1">
    <location>
        <position position="58"/>
    </location>
    <ligand>
        <name>substrate</name>
    </ligand>
</feature>
<dbReference type="InterPro" id="IPR050275">
    <property type="entry name" value="PGM_Phosphatase"/>
</dbReference>
<keyword evidence="2" id="KW-0378">Hydrolase</keyword>
<gene>
    <name evidence="2" type="primary">pspA_2</name>
    <name evidence="2" type="ORF">BTM25_28460</name>
</gene>
<comment type="caution">
    <text evidence="2">The sequence shown here is derived from an EMBL/GenBank/DDBJ whole genome shotgun (WGS) entry which is preliminary data.</text>
</comment>
<evidence type="ECO:0000256" key="1">
    <source>
        <dbReference type="PIRSR" id="PIRSR613078-2"/>
    </source>
</evidence>
<dbReference type="EC" id="3.1.3.3" evidence="2"/>
<dbReference type="SUPFAM" id="SSF53254">
    <property type="entry name" value="Phosphoglycerate mutase-like"/>
    <property type="match status" value="1"/>
</dbReference>
<dbReference type="Gene3D" id="3.40.50.1240">
    <property type="entry name" value="Phosphoglycerate mutase-like"/>
    <property type="match status" value="1"/>
</dbReference>
<accession>A0A2P4UGS4</accession>
<dbReference type="Proteomes" id="UP000242367">
    <property type="component" value="Unassembled WGS sequence"/>
</dbReference>
<dbReference type="GO" id="GO:0101006">
    <property type="term" value="F:protein histidine phosphatase activity"/>
    <property type="evidence" value="ECO:0007669"/>
    <property type="project" value="TreeGrafter"/>
</dbReference>
<keyword evidence="3" id="KW-1185">Reference proteome</keyword>
<evidence type="ECO:0000313" key="3">
    <source>
        <dbReference type="Proteomes" id="UP000242367"/>
    </source>
</evidence>
<dbReference type="Pfam" id="PF00300">
    <property type="entry name" value="His_Phos_1"/>
    <property type="match status" value="1"/>
</dbReference>
<dbReference type="EMBL" id="MTBP01000002">
    <property type="protein sequence ID" value="POM24219.1"/>
    <property type="molecule type" value="Genomic_DNA"/>
</dbReference>
<organism evidence="2 3">
    <name type="scientific">Actinomadura rubteroloni</name>
    <dbReference type="NCBI Taxonomy" id="1926885"/>
    <lineage>
        <taxon>Bacteria</taxon>
        <taxon>Bacillati</taxon>
        <taxon>Actinomycetota</taxon>
        <taxon>Actinomycetes</taxon>
        <taxon>Streptosporangiales</taxon>
        <taxon>Thermomonosporaceae</taxon>
        <taxon>Actinomadura</taxon>
    </lineage>
</organism>
<dbReference type="SMART" id="SM00855">
    <property type="entry name" value="PGAM"/>
    <property type="match status" value="1"/>
</dbReference>
<dbReference type="PANTHER" id="PTHR48100">
    <property type="entry name" value="BROAD-SPECIFICITY PHOSPHATASE YOR283W-RELATED"/>
    <property type="match status" value="1"/>
</dbReference>
<dbReference type="PANTHER" id="PTHR48100:SF15">
    <property type="entry name" value="SEDOHEPTULOSE 1,7-BISPHOSPHATASE"/>
    <property type="match status" value="1"/>
</dbReference>
<sequence length="196" mass="21288">MGELILLRHGETAWSRDRRHTGRTDVPLTQRGEEQARSLRKAAGLDAAVRVIASPAGRARRTAELAGLTVDAVDPDLWEWDYGGYEGITTAEIRETRPGWYLWDDGVIPGDADHPGETVERVGARVDAVLARCRPVLADGDVALVAHGHVLRVLTARWLGLDPALGRLFALDTGTVSRLGDEHGRPVIASWNVPPG</sequence>
<protein>
    <submittedName>
        <fullName evidence="2">Phosphoserine phosphatase 1</fullName>
        <ecNumber evidence="2">3.1.3.3</ecNumber>
    </submittedName>
</protein>
<dbReference type="InterPro" id="IPR029033">
    <property type="entry name" value="His_PPase_superfam"/>
</dbReference>
<dbReference type="GO" id="GO:0070297">
    <property type="term" value="P:regulation of phosphorelay signal transduction system"/>
    <property type="evidence" value="ECO:0007669"/>
    <property type="project" value="TreeGrafter"/>
</dbReference>
<evidence type="ECO:0000313" key="2">
    <source>
        <dbReference type="EMBL" id="POM24219.1"/>
    </source>
</evidence>
<feature type="binding site" evidence="1">
    <location>
        <begin position="21"/>
        <end position="22"/>
    </location>
    <ligand>
        <name>substrate</name>
    </ligand>
</feature>
<proteinExistence type="predicted"/>
<name>A0A2P4UGS4_9ACTN</name>
<dbReference type="InterPro" id="IPR013078">
    <property type="entry name" value="His_Pase_superF_clade-1"/>
</dbReference>
<dbReference type="RefSeq" id="WP_103563370.1">
    <property type="nucleotide sequence ID" value="NZ_MTBP01000002.1"/>
</dbReference>
<reference evidence="2 3" key="1">
    <citation type="journal article" date="2017" name="Chemistry">
        <title>Isolation, Biosynthesis and Chemical Modifications of Rubterolones A-F: Rare Tropolone Alkaloids from Actinomadura sp. 5-2.</title>
        <authorList>
            <person name="Guo H."/>
            <person name="Benndorf R."/>
            <person name="Leichnitz D."/>
            <person name="Klassen J.L."/>
            <person name="Vollmers J."/>
            <person name="Gorls H."/>
            <person name="Steinacker M."/>
            <person name="Weigel C."/>
            <person name="Dahse H.M."/>
            <person name="Kaster A.K."/>
            <person name="de Beer Z.W."/>
            <person name="Poulsen M."/>
            <person name="Beemelmanns C."/>
        </authorList>
    </citation>
    <scope>NUCLEOTIDE SEQUENCE [LARGE SCALE GENOMIC DNA]</scope>
    <source>
        <strain evidence="2 3">5-2</strain>
    </source>
</reference>